<comment type="function">
    <text evidence="6">Part of the binding-protein-dependent transport system for phosphate; probably responsible for the translocation of the substrate across the membrane.</text>
</comment>
<dbReference type="Pfam" id="PF00528">
    <property type="entry name" value="BPD_transp_1"/>
    <property type="match status" value="1"/>
</dbReference>
<keyword evidence="4 5" id="KW-0472">Membrane</keyword>
<dbReference type="PANTHER" id="PTHR42727">
    <property type="entry name" value="PHOSPHATE TRANSPORT SYSTEM PERMEASE PROTEIN"/>
    <property type="match status" value="1"/>
</dbReference>
<dbReference type="AlphaFoldDB" id="A0A2U1JKU4"/>
<keyword evidence="3 5" id="KW-1133">Transmembrane helix</keyword>
<feature type="transmembrane region" description="Helical" evidence="5">
    <location>
        <begin position="30"/>
        <end position="50"/>
    </location>
</feature>
<keyword evidence="10" id="KW-1185">Reference proteome</keyword>
<dbReference type="Proteomes" id="UP000245449">
    <property type="component" value="Unassembled WGS sequence"/>
</dbReference>
<keyword evidence="6" id="KW-1003">Cell membrane</keyword>
<feature type="transmembrane region" description="Helical" evidence="5">
    <location>
        <begin position="168"/>
        <end position="197"/>
    </location>
</feature>
<comment type="subcellular location">
    <subcellularLocation>
        <location evidence="1 5">Cell membrane</location>
        <topology evidence="1 5">Multi-pass membrane protein</topology>
    </subcellularLocation>
</comment>
<feature type="region of interest" description="Disordered" evidence="7">
    <location>
        <begin position="67"/>
        <end position="147"/>
    </location>
</feature>
<dbReference type="PANTHER" id="PTHR42727:SF1">
    <property type="entry name" value="PHOSPHATE TRANSPORT SYSTEM PERMEASE"/>
    <property type="match status" value="1"/>
</dbReference>
<evidence type="ECO:0000256" key="2">
    <source>
        <dbReference type="ARBA" id="ARBA00022692"/>
    </source>
</evidence>
<dbReference type="EMBL" id="QCZI01000006">
    <property type="protein sequence ID" value="PWA05625.1"/>
    <property type="molecule type" value="Genomic_DNA"/>
</dbReference>
<dbReference type="OrthoDB" id="9785113at2"/>
<accession>A0A2U1JKU4</accession>
<feature type="compositionally biased region" description="Polar residues" evidence="7">
    <location>
        <begin position="126"/>
        <end position="136"/>
    </location>
</feature>
<protein>
    <recommendedName>
        <fullName evidence="6">Phosphate transport system permease protein</fullName>
    </recommendedName>
</protein>
<comment type="similarity">
    <text evidence="6">Belongs to the binding-protein-dependent transport system permease family. CysTW subfamily.</text>
</comment>
<dbReference type="RefSeq" id="WP_116724552.1">
    <property type="nucleotide sequence ID" value="NZ_QCZI01000006.1"/>
</dbReference>
<evidence type="ECO:0000259" key="8">
    <source>
        <dbReference type="PROSITE" id="PS50928"/>
    </source>
</evidence>
<evidence type="ECO:0000256" key="7">
    <source>
        <dbReference type="SAM" id="MobiDB-lite"/>
    </source>
</evidence>
<feature type="compositionally biased region" description="Basic and acidic residues" evidence="7">
    <location>
        <begin position="75"/>
        <end position="90"/>
    </location>
</feature>
<evidence type="ECO:0000256" key="6">
    <source>
        <dbReference type="RuleBase" id="RU363054"/>
    </source>
</evidence>
<dbReference type="PROSITE" id="PS50928">
    <property type="entry name" value="ABC_TM1"/>
    <property type="match status" value="1"/>
</dbReference>
<dbReference type="GO" id="GO:0006817">
    <property type="term" value="P:phosphate ion transport"/>
    <property type="evidence" value="ECO:0007669"/>
    <property type="project" value="UniProtKB-KW"/>
</dbReference>
<feature type="transmembrane region" description="Helical" evidence="5">
    <location>
        <begin position="218"/>
        <end position="238"/>
    </location>
</feature>
<dbReference type="NCBIfam" id="TIGR02138">
    <property type="entry name" value="phosphate_pstC"/>
    <property type="match status" value="1"/>
</dbReference>
<dbReference type="GO" id="GO:0005886">
    <property type="term" value="C:plasma membrane"/>
    <property type="evidence" value="ECO:0007669"/>
    <property type="project" value="UniProtKB-SubCell"/>
</dbReference>
<dbReference type="SUPFAM" id="SSF161098">
    <property type="entry name" value="MetI-like"/>
    <property type="match status" value="1"/>
</dbReference>
<feature type="transmembrane region" description="Helical" evidence="5">
    <location>
        <begin position="366"/>
        <end position="389"/>
    </location>
</feature>
<keyword evidence="6" id="KW-0592">Phosphate transport</keyword>
<evidence type="ECO:0000313" key="9">
    <source>
        <dbReference type="EMBL" id="PWA05625.1"/>
    </source>
</evidence>
<feature type="transmembrane region" description="Helical" evidence="5">
    <location>
        <begin position="295"/>
        <end position="319"/>
    </location>
</feature>
<gene>
    <name evidence="9" type="primary">pstC</name>
    <name evidence="9" type="ORF">DB895_06485</name>
</gene>
<dbReference type="InterPro" id="IPR035906">
    <property type="entry name" value="MetI-like_sf"/>
</dbReference>
<name>A0A2U1JKU4_9FLAO</name>
<organism evidence="9 10">
    <name type="scientific">Flavobacterium psychrotolerans</name>
    <dbReference type="NCBI Taxonomy" id="2169410"/>
    <lineage>
        <taxon>Bacteria</taxon>
        <taxon>Pseudomonadati</taxon>
        <taxon>Bacteroidota</taxon>
        <taxon>Flavobacteriia</taxon>
        <taxon>Flavobacteriales</taxon>
        <taxon>Flavobacteriaceae</taxon>
        <taxon>Flavobacterium</taxon>
    </lineage>
</organism>
<dbReference type="InterPro" id="IPR011864">
    <property type="entry name" value="Phosphate_PstC"/>
</dbReference>
<dbReference type="CDD" id="cd06261">
    <property type="entry name" value="TM_PBP2"/>
    <property type="match status" value="1"/>
</dbReference>
<dbReference type="GO" id="GO:0005315">
    <property type="term" value="F:phosphate transmembrane transporter activity"/>
    <property type="evidence" value="ECO:0007669"/>
    <property type="project" value="InterPro"/>
</dbReference>
<evidence type="ECO:0000256" key="3">
    <source>
        <dbReference type="ARBA" id="ARBA00022989"/>
    </source>
</evidence>
<feature type="domain" description="ABC transmembrane type-1" evidence="8">
    <location>
        <begin position="174"/>
        <end position="385"/>
    </location>
</feature>
<sequence>MDSNIPKKNAFTKESLKKQFRLSEFLAEKIISSVAFLSIAIIVLIFVFVFKESLPIFNFGEKEAPKTEIGVNSDSKPESYRAAPMEDLKPESYGTEPIEELKPETYGAEPITQEDLKPETYGDVQAESTVASSEQSPALGPENNEGADKTWSTFLTTEWVPVSEHPRFGLIALLIGTLKVTVIAMLIAGPLAILAALYTSCFASKRAKEIIKPIIEMLAAFPSVVIGFFALIVLASFFQNIFGYDSRLNAFVGGVAMALAAIPIIYTISEDALSAIPKTYTEASLALGASKWQTAFFVTLPAATPGIFAALLLGVGRVFGETMIALMATGNAALLSANPFESVRTFAATIGAEMAETVFGETHYSVLFFIGSLLFIFSFVLNAVAEFYVKGRLIKKFQGK</sequence>
<comment type="caution">
    <text evidence="9">The sequence shown here is derived from an EMBL/GenBank/DDBJ whole genome shotgun (WGS) entry which is preliminary data.</text>
</comment>
<evidence type="ECO:0000313" key="10">
    <source>
        <dbReference type="Proteomes" id="UP000245449"/>
    </source>
</evidence>
<keyword evidence="2 5" id="KW-0812">Transmembrane</keyword>
<keyword evidence="5" id="KW-0813">Transport</keyword>
<feature type="transmembrane region" description="Helical" evidence="5">
    <location>
        <begin position="250"/>
        <end position="268"/>
    </location>
</feature>
<evidence type="ECO:0000256" key="1">
    <source>
        <dbReference type="ARBA" id="ARBA00004651"/>
    </source>
</evidence>
<dbReference type="Gene3D" id="1.10.3720.10">
    <property type="entry name" value="MetI-like"/>
    <property type="match status" value="1"/>
</dbReference>
<proteinExistence type="inferred from homology"/>
<dbReference type="InterPro" id="IPR000515">
    <property type="entry name" value="MetI-like"/>
</dbReference>
<evidence type="ECO:0000256" key="5">
    <source>
        <dbReference type="RuleBase" id="RU363032"/>
    </source>
</evidence>
<reference evidence="9 10" key="1">
    <citation type="submission" date="2018-04" db="EMBL/GenBank/DDBJ databases">
        <title>Flavobacterium sp. nov., isolated from glacier ice.</title>
        <authorList>
            <person name="Liu Q."/>
            <person name="Xin Y.-H."/>
        </authorList>
    </citation>
    <scope>NUCLEOTIDE SEQUENCE [LARGE SCALE GENOMIC DNA]</scope>
    <source>
        <strain evidence="9 10">RB1R5</strain>
    </source>
</reference>
<evidence type="ECO:0000256" key="4">
    <source>
        <dbReference type="ARBA" id="ARBA00023136"/>
    </source>
</evidence>